<accession>A0A4U8S229</accession>
<gene>
    <name evidence="1" type="ORF">LS81_010340</name>
</gene>
<evidence type="ECO:0000313" key="2">
    <source>
        <dbReference type="Proteomes" id="UP000029878"/>
    </source>
</evidence>
<proteinExistence type="predicted"/>
<dbReference type="EMBL" id="JRPL02000052">
    <property type="protein sequence ID" value="TLD79719.1"/>
    <property type="molecule type" value="Genomic_DNA"/>
</dbReference>
<dbReference type="Proteomes" id="UP000029878">
    <property type="component" value="Unassembled WGS sequence"/>
</dbReference>
<comment type="caution">
    <text evidence="1">The sequence shown here is derived from an EMBL/GenBank/DDBJ whole genome shotgun (WGS) entry which is preliminary data.</text>
</comment>
<sequence>PCDVYFYSLLLRGGKEDMNNPRCFYGENGEVYISDERDNIEIFYNNAKLCMINYYYHAYS</sequence>
<protein>
    <submittedName>
        <fullName evidence="1">Uncharacterized protein</fullName>
    </submittedName>
</protein>
<feature type="non-terminal residue" evidence="1">
    <location>
        <position position="1"/>
    </location>
</feature>
<dbReference type="AlphaFoldDB" id="A0A4U8S229"/>
<evidence type="ECO:0000313" key="1">
    <source>
        <dbReference type="EMBL" id="TLD79719.1"/>
    </source>
</evidence>
<dbReference type="OrthoDB" id="5328580at2"/>
<name>A0A4U8S229_9HELI</name>
<reference evidence="1 2" key="1">
    <citation type="journal article" date="2014" name="Genome Announc.">
        <title>Draft genome sequences of eight enterohepatic helicobacter species isolated from both laboratory and wild rodents.</title>
        <authorList>
            <person name="Sheh A."/>
            <person name="Shen Z."/>
            <person name="Fox J.G."/>
        </authorList>
    </citation>
    <scope>NUCLEOTIDE SEQUENCE [LARGE SCALE GENOMIC DNA]</scope>
    <source>
        <strain evidence="1 2">ATCC 700114</strain>
    </source>
</reference>
<dbReference type="RefSeq" id="WP_138069930.1">
    <property type="nucleotide sequence ID" value="NZ_JRPL02000052.1"/>
</dbReference>
<organism evidence="1 2">
    <name type="scientific">Helicobacter trogontum</name>
    <dbReference type="NCBI Taxonomy" id="50960"/>
    <lineage>
        <taxon>Bacteria</taxon>
        <taxon>Pseudomonadati</taxon>
        <taxon>Campylobacterota</taxon>
        <taxon>Epsilonproteobacteria</taxon>
        <taxon>Campylobacterales</taxon>
        <taxon>Helicobacteraceae</taxon>
        <taxon>Helicobacter</taxon>
    </lineage>
</organism>